<evidence type="ECO:0000313" key="2">
    <source>
        <dbReference type="Proteomes" id="UP000593577"/>
    </source>
</evidence>
<proteinExistence type="predicted"/>
<reference evidence="1 2" key="1">
    <citation type="journal article" date="2019" name="Genome Biol. Evol.">
        <title>Insights into the evolution of the New World diploid cottons (Gossypium, subgenus Houzingenia) based on genome sequencing.</title>
        <authorList>
            <person name="Grover C.E."/>
            <person name="Arick M.A. 2nd"/>
            <person name="Thrash A."/>
            <person name="Conover J.L."/>
            <person name="Sanders W.S."/>
            <person name="Peterson D.G."/>
            <person name="Frelichowski J.E."/>
            <person name="Scheffler J.A."/>
            <person name="Scheffler B.E."/>
            <person name="Wendel J.F."/>
        </authorList>
    </citation>
    <scope>NUCLEOTIDE SEQUENCE [LARGE SCALE GENOMIC DNA]</scope>
    <source>
        <strain evidence="1">185</strain>
        <tissue evidence="1">Leaf</tissue>
    </source>
</reference>
<dbReference type="EMBL" id="JABFAA010000009">
    <property type="protein sequence ID" value="MBA0692673.1"/>
    <property type="molecule type" value="Genomic_DNA"/>
</dbReference>
<evidence type="ECO:0000313" key="1">
    <source>
        <dbReference type="EMBL" id="MBA0692673.1"/>
    </source>
</evidence>
<name>A0A7J8XZE3_GOSAI</name>
<dbReference type="Proteomes" id="UP000593577">
    <property type="component" value="Unassembled WGS sequence"/>
</dbReference>
<comment type="caution">
    <text evidence="1">The sequence shown here is derived from an EMBL/GenBank/DDBJ whole genome shotgun (WGS) entry which is preliminary data.</text>
</comment>
<protein>
    <submittedName>
        <fullName evidence="1">Uncharacterized protein</fullName>
    </submittedName>
</protein>
<gene>
    <name evidence="1" type="ORF">Goari_010210</name>
</gene>
<dbReference type="AlphaFoldDB" id="A0A7J8XZE3"/>
<sequence length="156" mass="17995">MKDKIALTHQLADRECFKCGEKRQTLVHVLKNYLNARVVLTAGGLDGRLIDNNFTCCIDCWNNRNNMLFKGKEEVAWVIWKRAKIFSKEFCIHNMMNKPILLPQMVEKKWEKPPIDKVKVNFDVVMSNDKIGFGVLAHDDEGFVVGGSYGFRVENM</sequence>
<keyword evidence="2" id="KW-1185">Reference proteome</keyword>
<organism evidence="1 2">
    <name type="scientific">Gossypium aridum</name>
    <name type="common">American cotton</name>
    <name type="synonym">Erioxylum aridum</name>
    <dbReference type="NCBI Taxonomy" id="34290"/>
    <lineage>
        <taxon>Eukaryota</taxon>
        <taxon>Viridiplantae</taxon>
        <taxon>Streptophyta</taxon>
        <taxon>Embryophyta</taxon>
        <taxon>Tracheophyta</taxon>
        <taxon>Spermatophyta</taxon>
        <taxon>Magnoliopsida</taxon>
        <taxon>eudicotyledons</taxon>
        <taxon>Gunneridae</taxon>
        <taxon>Pentapetalae</taxon>
        <taxon>rosids</taxon>
        <taxon>malvids</taxon>
        <taxon>Malvales</taxon>
        <taxon>Malvaceae</taxon>
        <taxon>Malvoideae</taxon>
        <taxon>Gossypium</taxon>
    </lineage>
</organism>
<accession>A0A7J8XZE3</accession>